<dbReference type="EC" id="4.4.1.13" evidence="2"/>
<dbReference type="InterPro" id="IPR015421">
    <property type="entry name" value="PyrdxlP-dep_Trfase_major"/>
</dbReference>
<evidence type="ECO:0000313" key="8">
    <source>
        <dbReference type="Proteomes" id="UP000515847"/>
    </source>
</evidence>
<dbReference type="PANTHER" id="PTHR43525">
    <property type="entry name" value="PROTEIN MALY"/>
    <property type="match status" value="1"/>
</dbReference>
<gene>
    <name evidence="7" type="ORF">BR63_17220</name>
</gene>
<dbReference type="PANTHER" id="PTHR43525:SF1">
    <property type="entry name" value="PROTEIN MALY"/>
    <property type="match status" value="1"/>
</dbReference>
<dbReference type="SUPFAM" id="SSF53383">
    <property type="entry name" value="PLP-dependent transferases"/>
    <property type="match status" value="1"/>
</dbReference>
<protein>
    <recommendedName>
        <fullName evidence="2">cysteine-S-conjugate beta-lyase</fullName>
        <ecNumber evidence="2">4.4.1.13</ecNumber>
    </recommendedName>
</protein>
<dbReference type="InterPro" id="IPR027619">
    <property type="entry name" value="C-S_lyase_PatB-like"/>
</dbReference>
<evidence type="ECO:0000256" key="1">
    <source>
        <dbReference type="ARBA" id="ARBA00001933"/>
    </source>
</evidence>
<dbReference type="GO" id="GO:0030170">
    <property type="term" value="F:pyridoxal phosphate binding"/>
    <property type="evidence" value="ECO:0007669"/>
    <property type="project" value="InterPro"/>
</dbReference>
<dbReference type="CDD" id="cd00609">
    <property type="entry name" value="AAT_like"/>
    <property type="match status" value="1"/>
</dbReference>
<dbReference type="InterPro" id="IPR004839">
    <property type="entry name" value="Aminotransferase_I/II_large"/>
</dbReference>
<dbReference type="RefSeq" id="WP_034421107.1">
    <property type="nucleotide sequence ID" value="NZ_CP045798.1"/>
</dbReference>
<keyword evidence="3" id="KW-0663">Pyridoxal phosphate</keyword>
<evidence type="ECO:0000256" key="4">
    <source>
        <dbReference type="ARBA" id="ARBA00023239"/>
    </source>
</evidence>
<comment type="similarity">
    <text evidence="5">Belongs to the class-II pyridoxal-phosphate-dependent aminotransferase family. MalY/PatB cystathionine beta-lyase subfamily.</text>
</comment>
<proteinExistence type="inferred from homology"/>
<dbReference type="Gene3D" id="3.90.1150.10">
    <property type="entry name" value="Aspartate Aminotransferase, domain 1"/>
    <property type="match status" value="1"/>
</dbReference>
<reference evidence="7 8" key="1">
    <citation type="journal article" date="2019" name="Front. Microbiol.">
        <title>Thermoanaerosceptrum fracticalcis gen. nov. sp. nov., a Novel Fumarate-Fermenting Microorganism From a Deep Fractured Carbonate Aquifer of the US Great Basin.</title>
        <authorList>
            <person name="Hamilton-Brehm S.D."/>
            <person name="Stewart L.E."/>
            <person name="Zavarin M."/>
            <person name="Caldwell M."/>
            <person name="Lawson P.A."/>
            <person name="Onstott T.C."/>
            <person name="Grzymski J."/>
            <person name="Neveux I."/>
            <person name="Lollar B.S."/>
            <person name="Russell C.E."/>
            <person name="Moser D.P."/>
        </authorList>
    </citation>
    <scope>NUCLEOTIDE SEQUENCE [LARGE SCALE GENOMIC DNA]</scope>
    <source>
        <strain evidence="7 8">DRI-13</strain>
    </source>
</reference>
<dbReference type="Pfam" id="PF00155">
    <property type="entry name" value="Aminotran_1_2"/>
    <property type="match status" value="1"/>
</dbReference>
<dbReference type="Gene3D" id="3.40.640.10">
    <property type="entry name" value="Type I PLP-dependent aspartate aminotransferase-like (Major domain)"/>
    <property type="match status" value="1"/>
</dbReference>
<dbReference type="EMBL" id="CP045798">
    <property type="protein sequence ID" value="QNB47846.1"/>
    <property type="molecule type" value="Genomic_DNA"/>
</dbReference>
<keyword evidence="4 7" id="KW-0456">Lyase</keyword>
<evidence type="ECO:0000313" key="7">
    <source>
        <dbReference type="EMBL" id="QNB47846.1"/>
    </source>
</evidence>
<comment type="cofactor">
    <cofactor evidence="1">
        <name>pyridoxal 5'-phosphate</name>
        <dbReference type="ChEBI" id="CHEBI:597326"/>
    </cofactor>
</comment>
<evidence type="ECO:0000256" key="5">
    <source>
        <dbReference type="ARBA" id="ARBA00037974"/>
    </source>
</evidence>
<dbReference type="InterPro" id="IPR015424">
    <property type="entry name" value="PyrdxlP-dep_Trfase"/>
</dbReference>
<dbReference type="AlphaFoldDB" id="A0A7G6E6Z2"/>
<dbReference type="InterPro" id="IPR051798">
    <property type="entry name" value="Class-II_PLP-Dep_Aminotrans"/>
</dbReference>
<dbReference type="InterPro" id="IPR015422">
    <property type="entry name" value="PyrdxlP-dep_Trfase_small"/>
</dbReference>
<dbReference type="OrthoDB" id="9802872at2"/>
<name>A0A7G6E6Z2_THEFR</name>
<evidence type="ECO:0000256" key="3">
    <source>
        <dbReference type="ARBA" id="ARBA00022898"/>
    </source>
</evidence>
<keyword evidence="8" id="KW-1185">Reference proteome</keyword>
<organism evidence="7 8">
    <name type="scientific">Thermanaerosceptrum fracticalcis</name>
    <dbReference type="NCBI Taxonomy" id="1712410"/>
    <lineage>
        <taxon>Bacteria</taxon>
        <taxon>Bacillati</taxon>
        <taxon>Bacillota</taxon>
        <taxon>Clostridia</taxon>
        <taxon>Eubacteriales</taxon>
        <taxon>Peptococcaceae</taxon>
        <taxon>Thermanaerosceptrum</taxon>
    </lineage>
</organism>
<sequence>MKYDFDRIINRHNTYSEKWDHLEELFGSKDILPMWVADMDFQSPPAVVEAIKRRAAEGIYGYTFMDKACINAFMNWFSRRHGWKISPQWITECPGVVTALSIAVDCFTKPGDRIIIQPPVYYPFFNVVKMNGRSVVTNSLVLRDNFYTMDYTHLETLMQDGATMLILSNPHNPGGRVWSREELERLGELCHKYKVMVISDEIHCDLVFRDHKYTPFASVSSQFAENSITCVAPTKTFNLPGIQASFIVIPNEEYKRIFDYKLKTLSLTTPNFFVPVAVKACYEQGEEWLEELLQYVKGNLDFALGFIAKNLPQLEAIVPEGTYLLWVDCRKLGLDAQGMKELMYHKARVAFSEGSVFGPEGEGFVRINLACPQSVLEEGLKRFYEAVRK</sequence>
<dbReference type="KEGG" id="tfr:BR63_17220"/>
<accession>A0A7G6E6Z2</accession>
<dbReference type="GO" id="GO:0047804">
    <property type="term" value="F:cysteine-S-conjugate beta-lyase activity"/>
    <property type="evidence" value="ECO:0007669"/>
    <property type="project" value="UniProtKB-EC"/>
</dbReference>
<dbReference type="Proteomes" id="UP000515847">
    <property type="component" value="Chromosome"/>
</dbReference>
<dbReference type="NCBIfam" id="TIGR04350">
    <property type="entry name" value="C_S_lyase_PatB"/>
    <property type="match status" value="1"/>
</dbReference>
<evidence type="ECO:0000256" key="2">
    <source>
        <dbReference type="ARBA" id="ARBA00012224"/>
    </source>
</evidence>
<feature type="domain" description="Aminotransferase class I/classII large" evidence="6">
    <location>
        <begin position="36"/>
        <end position="382"/>
    </location>
</feature>
<evidence type="ECO:0000259" key="6">
    <source>
        <dbReference type="Pfam" id="PF00155"/>
    </source>
</evidence>